<organism evidence="1">
    <name type="scientific">Arundo donax</name>
    <name type="common">Giant reed</name>
    <name type="synonym">Donax arundinaceus</name>
    <dbReference type="NCBI Taxonomy" id="35708"/>
    <lineage>
        <taxon>Eukaryota</taxon>
        <taxon>Viridiplantae</taxon>
        <taxon>Streptophyta</taxon>
        <taxon>Embryophyta</taxon>
        <taxon>Tracheophyta</taxon>
        <taxon>Spermatophyta</taxon>
        <taxon>Magnoliopsida</taxon>
        <taxon>Liliopsida</taxon>
        <taxon>Poales</taxon>
        <taxon>Poaceae</taxon>
        <taxon>PACMAD clade</taxon>
        <taxon>Arundinoideae</taxon>
        <taxon>Arundineae</taxon>
        <taxon>Arundo</taxon>
    </lineage>
</organism>
<accession>A0A0A9ED11</accession>
<reference evidence="1" key="1">
    <citation type="submission" date="2014-09" db="EMBL/GenBank/DDBJ databases">
        <authorList>
            <person name="Magalhaes I.L.F."/>
            <person name="Oliveira U."/>
            <person name="Santos F.R."/>
            <person name="Vidigal T.H.D.A."/>
            <person name="Brescovit A.D."/>
            <person name="Santos A.J."/>
        </authorList>
    </citation>
    <scope>NUCLEOTIDE SEQUENCE</scope>
    <source>
        <tissue evidence="1">Shoot tissue taken approximately 20 cm above the soil surface</tissue>
    </source>
</reference>
<proteinExistence type="predicted"/>
<reference evidence="1" key="2">
    <citation type="journal article" date="2015" name="Data Brief">
        <title>Shoot transcriptome of the giant reed, Arundo donax.</title>
        <authorList>
            <person name="Barrero R.A."/>
            <person name="Guerrero F.D."/>
            <person name="Moolhuijzen P."/>
            <person name="Goolsby J.A."/>
            <person name="Tidwell J."/>
            <person name="Bellgard S.E."/>
            <person name="Bellgard M.I."/>
        </authorList>
    </citation>
    <scope>NUCLEOTIDE SEQUENCE</scope>
    <source>
        <tissue evidence="1">Shoot tissue taken approximately 20 cm above the soil surface</tissue>
    </source>
</reference>
<evidence type="ECO:0000313" key="1">
    <source>
        <dbReference type="EMBL" id="JAD96913.1"/>
    </source>
</evidence>
<sequence length="83" mass="9004">MKVLNNLRVRITGISLRRGRWAASGQLGPGPVLSPRSLANESVHSNVCSVSGVPTVKNQNRLNYIFVGSTSNGVFRSCNLHRT</sequence>
<protein>
    <submittedName>
        <fullName evidence="1">Uncharacterized protein</fullName>
    </submittedName>
</protein>
<name>A0A0A9ED11_ARUDO</name>
<dbReference type="AlphaFoldDB" id="A0A0A9ED11"/>
<dbReference type="EMBL" id="GBRH01200982">
    <property type="protein sequence ID" value="JAD96913.1"/>
    <property type="molecule type" value="Transcribed_RNA"/>
</dbReference>